<reference evidence="2" key="1">
    <citation type="journal article" date="2022" name="Mol. Ecol. Resour.">
        <title>The genomes of chicory, endive, great burdock and yacon provide insights into Asteraceae palaeo-polyploidization history and plant inulin production.</title>
        <authorList>
            <person name="Fan W."/>
            <person name="Wang S."/>
            <person name="Wang H."/>
            <person name="Wang A."/>
            <person name="Jiang F."/>
            <person name="Liu H."/>
            <person name="Zhao H."/>
            <person name="Xu D."/>
            <person name="Zhang Y."/>
        </authorList>
    </citation>
    <scope>NUCLEOTIDE SEQUENCE [LARGE SCALE GENOMIC DNA]</scope>
    <source>
        <strain evidence="2">cv. Niubang</strain>
    </source>
</reference>
<protein>
    <submittedName>
        <fullName evidence="1">Uncharacterized protein</fullName>
    </submittedName>
</protein>
<comment type="caution">
    <text evidence="1">The sequence shown here is derived from an EMBL/GenBank/DDBJ whole genome shotgun (WGS) entry which is preliminary data.</text>
</comment>
<organism evidence="1 2">
    <name type="scientific">Arctium lappa</name>
    <name type="common">Greater burdock</name>
    <name type="synonym">Lappa major</name>
    <dbReference type="NCBI Taxonomy" id="4217"/>
    <lineage>
        <taxon>Eukaryota</taxon>
        <taxon>Viridiplantae</taxon>
        <taxon>Streptophyta</taxon>
        <taxon>Embryophyta</taxon>
        <taxon>Tracheophyta</taxon>
        <taxon>Spermatophyta</taxon>
        <taxon>Magnoliopsida</taxon>
        <taxon>eudicotyledons</taxon>
        <taxon>Gunneridae</taxon>
        <taxon>Pentapetalae</taxon>
        <taxon>asterids</taxon>
        <taxon>campanulids</taxon>
        <taxon>Asterales</taxon>
        <taxon>Asteraceae</taxon>
        <taxon>Carduoideae</taxon>
        <taxon>Cardueae</taxon>
        <taxon>Arctiinae</taxon>
        <taxon>Arctium</taxon>
    </lineage>
</organism>
<sequence length="108" mass="12195">MKWYCQHLSQRIIMPFCYLFPSTSRLQKPTAGLLLLRSDLVIRFLLHLPLQTLFTSSDLHTGSGFKLQGWSIQASFEVLLISGEGEGEGDLDIDAPSVLYPIKRSILE</sequence>
<name>A0ACB9CI28_ARCLA</name>
<evidence type="ECO:0000313" key="2">
    <source>
        <dbReference type="Proteomes" id="UP001055879"/>
    </source>
</evidence>
<dbReference type="EMBL" id="CM042050">
    <property type="protein sequence ID" value="KAI3733820.1"/>
    <property type="molecule type" value="Genomic_DNA"/>
</dbReference>
<reference evidence="1 2" key="2">
    <citation type="journal article" date="2022" name="Mol. Ecol. Resour.">
        <title>The genomes of chicory, endive, great burdock and yacon provide insights into Asteraceae paleo-polyploidization history and plant inulin production.</title>
        <authorList>
            <person name="Fan W."/>
            <person name="Wang S."/>
            <person name="Wang H."/>
            <person name="Wang A."/>
            <person name="Jiang F."/>
            <person name="Liu H."/>
            <person name="Zhao H."/>
            <person name="Xu D."/>
            <person name="Zhang Y."/>
        </authorList>
    </citation>
    <scope>NUCLEOTIDE SEQUENCE [LARGE SCALE GENOMIC DNA]</scope>
    <source>
        <strain evidence="2">cv. Niubang</strain>
    </source>
</reference>
<dbReference type="Proteomes" id="UP001055879">
    <property type="component" value="Linkage Group LG04"/>
</dbReference>
<proteinExistence type="predicted"/>
<keyword evidence="2" id="KW-1185">Reference proteome</keyword>
<evidence type="ECO:0000313" key="1">
    <source>
        <dbReference type="EMBL" id="KAI3733820.1"/>
    </source>
</evidence>
<gene>
    <name evidence="1" type="ORF">L6452_13277</name>
</gene>
<accession>A0ACB9CI28</accession>